<dbReference type="EMBL" id="ACBW01000173">
    <property type="protein sequence ID" value="EEF77165.1"/>
    <property type="molecule type" value="Genomic_DNA"/>
</dbReference>
<comment type="caution">
    <text evidence="2">The sequence shown here is derived from an EMBL/GenBank/DDBJ whole genome shotgun (WGS) entry which is preliminary data.</text>
</comment>
<dbReference type="Proteomes" id="UP000014073">
    <property type="component" value="Unassembled WGS sequence"/>
</dbReference>
<proteinExistence type="predicted"/>
<evidence type="ECO:0000256" key="1">
    <source>
        <dbReference type="SAM" id="MobiDB-lite"/>
    </source>
</evidence>
<feature type="compositionally biased region" description="Basic and acidic residues" evidence="1">
    <location>
        <begin position="1"/>
        <end position="19"/>
    </location>
</feature>
<feature type="region of interest" description="Disordered" evidence="1">
    <location>
        <begin position="1"/>
        <end position="31"/>
    </location>
</feature>
<evidence type="ECO:0000313" key="3">
    <source>
        <dbReference type="Proteomes" id="UP000014073"/>
    </source>
</evidence>
<dbReference type="AlphaFoldDB" id="S0FAR9"/>
<dbReference type="HOGENOM" id="CLU_2894470_0_0_10"/>
<organism evidence="2 3">
    <name type="scientific">Phocaeicola coprophilus DSM 18228 = JCM 13818</name>
    <dbReference type="NCBI Taxonomy" id="547042"/>
    <lineage>
        <taxon>Bacteria</taxon>
        <taxon>Pseudomonadati</taxon>
        <taxon>Bacteroidota</taxon>
        <taxon>Bacteroidia</taxon>
        <taxon>Bacteroidales</taxon>
        <taxon>Bacteroidaceae</taxon>
        <taxon>Phocaeicola</taxon>
    </lineage>
</organism>
<protein>
    <submittedName>
        <fullName evidence="2">Uncharacterized protein</fullName>
    </submittedName>
</protein>
<name>S0FAR9_9BACT</name>
<dbReference type="STRING" id="547042.BACCOPRO_02677"/>
<accession>S0FAR9</accession>
<evidence type="ECO:0000313" key="2">
    <source>
        <dbReference type="EMBL" id="EEF77165.1"/>
    </source>
</evidence>
<gene>
    <name evidence="2" type="ORF">BACCOPRO_02677</name>
</gene>
<sequence length="62" mass="7157">MKLEFHQHKTKVSPRETKSSTRWNTQNRADDSGRLSARCIQIVRPMASDPLHNAVGFPVRLR</sequence>
<keyword evidence="3" id="KW-1185">Reference proteome</keyword>
<reference evidence="2 3" key="1">
    <citation type="submission" date="2008-12" db="EMBL/GenBank/DDBJ databases">
        <authorList>
            <person name="Fulton L."/>
            <person name="Clifton S."/>
            <person name="Fulton B."/>
            <person name="Xu J."/>
            <person name="Minx P."/>
            <person name="Pepin K.H."/>
            <person name="Johnson M."/>
            <person name="Bhonagiri V."/>
            <person name="Nash W.E."/>
            <person name="Mardis E.R."/>
            <person name="Wilson R.K."/>
        </authorList>
    </citation>
    <scope>NUCLEOTIDE SEQUENCE [LARGE SCALE GENOMIC DNA]</scope>
    <source>
        <strain evidence="2 3">DSM 18228</strain>
    </source>
</reference>